<keyword evidence="2" id="KW-1185">Reference proteome</keyword>
<name>A0ABY3SRN5_9BACL</name>
<dbReference type="EMBL" id="CP090978">
    <property type="protein sequence ID" value="UJF35770.1"/>
    <property type="molecule type" value="Genomic_DNA"/>
</dbReference>
<evidence type="ECO:0008006" key="3">
    <source>
        <dbReference type="Google" id="ProtNLM"/>
    </source>
</evidence>
<organism evidence="1 2">
    <name type="scientific">Paenibacillus hexagrammi</name>
    <dbReference type="NCBI Taxonomy" id="2908839"/>
    <lineage>
        <taxon>Bacteria</taxon>
        <taxon>Bacillati</taxon>
        <taxon>Bacillota</taxon>
        <taxon>Bacilli</taxon>
        <taxon>Bacillales</taxon>
        <taxon>Paenibacillaceae</taxon>
        <taxon>Paenibacillus</taxon>
    </lineage>
</organism>
<accession>A0ABY3SRN5</accession>
<gene>
    <name evidence="1" type="ORF">L0M14_12170</name>
</gene>
<proteinExistence type="predicted"/>
<evidence type="ECO:0000313" key="2">
    <source>
        <dbReference type="Proteomes" id="UP001649230"/>
    </source>
</evidence>
<evidence type="ECO:0000313" key="1">
    <source>
        <dbReference type="EMBL" id="UJF35770.1"/>
    </source>
</evidence>
<protein>
    <recommendedName>
        <fullName evidence="3">Methyl-accepting chemotaxis protein</fullName>
    </recommendedName>
</protein>
<dbReference type="Proteomes" id="UP001649230">
    <property type="component" value="Chromosome"/>
</dbReference>
<reference evidence="1 2" key="1">
    <citation type="journal article" date="2024" name="Int. J. Syst. Evol. Microbiol.">
        <title>Paenibacillus hexagrammi sp. nov., a novel bacterium isolated from the gut content of Hexagrammos agrammus.</title>
        <authorList>
            <person name="Jung H.K."/>
            <person name="Kim D.G."/>
            <person name="Zin H."/>
            <person name="Park J."/>
            <person name="Jung H."/>
            <person name="Kim Y.O."/>
            <person name="Kong H.J."/>
            <person name="Kim J.W."/>
            <person name="Kim Y.S."/>
        </authorList>
    </citation>
    <scope>NUCLEOTIDE SEQUENCE [LARGE SCALE GENOMIC DNA]</scope>
    <source>
        <strain evidence="1 2">YPD9-1</strain>
    </source>
</reference>
<sequence>MKKLWEYFSKRLVSKLVIAVAVVLLLLTAGHVLLQVNNAKAASESAIASYGMNLAQSYAKQMDLKEYEQFLKDPKEDDSYWSIRSELDRYRTQIGALYVYLVKINDQKEPLIMIDGQPKDSDSASPSMR</sequence>
<dbReference type="RefSeq" id="WP_235122327.1">
    <property type="nucleotide sequence ID" value="NZ_CP090978.1"/>
</dbReference>